<accession>A0A9P7UG76</accession>
<name>A0A9P7UG76_9PEZI</name>
<protein>
    <submittedName>
        <fullName evidence="2">Uncharacterized protein</fullName>
    </submittedName>
</protein>
<comment type="caution">
    <text evidence="2">The sequence shown here is derived from an EMBL/GenBank/DDBJ whole genome shotgun (WGS) entry which is preliminary data.</text>
</comment>
<dbReference type="Proteomes" id="UP000699042">
    <property type="component" value="Unassembled WGS sequence"/>
</dbReference>
<feature type="region of interest" description="Disordered" evidence="1">
    <location>
        <begin position="1"/>
        <end position="36"/>
    </location>
</feature>
<evidence type="ECO:0000256" key="1">
    <source>
        <dbReference type="SAM" id="MobiDB-lite"/>
    </source>
</evidence>
<sequence>MVRIILDSQISRLQDAPDRNPGQRHEPRATTEHSLNRVWKQDLDNNIAIMSYNEQLNEGHHGPPSTPAGQPPPNRNGSIPARSGSISMRGSHLLQMLDLESLTPQQTINMEAKNEQGVFETVLAASTGLDYSYASTSTVATLGLRKLPLSPTHNRRLFHTPFGIMMLKDFASFTVRVSEANVPEVDVNVAVLGPEYGWQEVEIFLGKNLSRKMAEARAHSASNDIVPEREQLETNGDVPALPPEIGEVPLSASTRIIGIDTIAAVHSAISDGRTGRRVGRPVADADLTIRTTAGHSRSTSGLGATPVFTTGGTTGSSPPSTYALDRSRNSYHSSQCEHPAPIGDSLGVLEPAFDTWNGIVYARKSD</sequence>
<proteinExistence type="predicted"/>
<feature type="region of interest" description="Disordered" evidence="1">
    <location>
        <begin position="293"/>
        <end position="337"/>
    </location>
</feature>
<reference evidence="2" key="1">
    <citation type="submission" date="2021-05" db="EMBL/GenBank/DDBJ databases">
        <title>Comparative genomics of three Colletotrichum scovillei strains and genetic complementation revealed genes involved fungal growth and virulence on chili pepper.</title>
        <authorList>
            <person name="Hsieh D.-K."/>
            <person name="Chuang S.-C."/>
            <person name="Chen C.-Y."/>
            <person name="Chao Y.-T."/>
            <person name="Lu M.-Y.J."/>
            <person name="Lee M.-H."/>
            <person name="Shih M.-C."/>
        </authorList>
    </citation>
    <scope>NUCLEOTIDE SEQUENCE</scope>
    <source>
        <strain evidence="2">Coll-153</strain>
    </source>
</reference>
<feature type="region of interest" description="Disordered" evidence="1">
    <location>
        <begin position="56"/>
        <end position="85"/>
    </location>
</feature>
<dbReference type="EMBL" id="JAESDN010000007">
    <property type="protein sequence ID" value="KAG7047485.1"/>
    <property type="molecule type" value="Genomic_DNA"/>
</dbReference>
<feature type="compositionally biased region" description="Polar residues" evidence="1">
    <location>
        <begin position="293"/>
        <end position="302"/>
    </location>
</feature>
<feature type="compositionally biased region" description="Basic and acidic residues" evidence="1">
    <location>
        <begin position="15"/>
        <end position="36"/>
    </location>
</feature>
<feature type="compositionally biased region" description="Pro residues" evidence="1">
    <location>
        <begin position="64"/>
        <end position="74"/>
    </location>
</feature>
<organism evidence="2 3">
    <name type="scientific">Colletotrichum scovillei</name>
    <dbReference type="NCBI Taxonomy" id="1209932"/>
    <lineage>
        <taxon>Eukaryota</taxon>
        <taxon>Fungi</taxon>
        <taxon>Dikarya</taxon>
        <taxon>Ascomycota</taxon>
        <taxon>Pezizomycotina</taxon>
        <taxon>Sordariomycetes</taxon>
        <taxon>Hypocreomycetidae</taxon>
        <taxon>Glomerellales</taxon>
        <taxon>Glomerellaceae</taxon>
        <taxon>Colletotrichum</taxon>
        <taxon>Colletotrichum acutatum species complex</taxon>
    </lineage>
</organism>
<evidence type="ECO:0000313" key="2">
    <source>
        <dbReference type="EMBL" id="KAG7047485.1"/>
    </source>
</evidence>
<keyword evidence="3" id="KW-1185">Reference proteome</keyword>
<dbReference type="AlphaFoldDB" id="A0A9P7UG76"/>
<feature type="compositionally biased region" description="Low complexity" evidence="1">
    <location>
        <begin position="305"/>
        <end position="321"/>
    </location>
</feature>
<gene>
    <name evidence="2" type="ORF">JMJ77_010836</name>
</gene>
<evidence type="ECO:0000313" key="3">
    <source>
        <dbReference type="Proteomes" id="UP000699042"/>
    </source>
</evidence>